<dbReference type="EC" id="2.3.1.12" evidence="6"/>
<dbReference type="Pfam" id="PF00364">
    <property type="entry name" value="Biotin_lipoyl"/>
    <property type="match status" value="1"/>
</dbReference>
<accession>A0ABN7P101</accession>
<feature type="domain" description="Peripheral subunit-binding (PSBD)" evidence="9">
    <location>
        <begin position="231"/>
        <end position="269"/>
    </location>
</feature>
<feature type="compositionally biased region" description="Pro residues" evidence="7">
    <location>
        <begin position="192"/>
        <end position="205"/>
    </location>
</feature>
<dbReference type="PANTHER" id="PTHR23151">
    <property type="entry name" value="DIHYDROLIPOAMIDE ACETYL/SUCCINYL-TRANSFERASE-RELATED"/>
    <property type="match status" value="1"/>
</dbReference>
<dbReference type="SUPFAM" id="SSF52777">
    <property type="entry name" value="CoA-dependent acyltransferases"/>
    <property type="match status" value="1"/>
</dbReference>
<keyword evidence="4" id="KW-0809">Transit peptide</keyword>
<evidence type="ECO:0000256" key="3">
    <source>
        <dbReference type="ARBA" id="ARBA00022823"/>
    </source>
</evidence>
<dbReference type="InterPro" id="IPR036625">
    <property type="entry name" value="E3-bd_dom_sf"/>
</dbReference>
<gene>
    <name evidence="10" type="ORF">TPAB3V08_LOCUS6062</name>
</gene>
<feature type="non-terminal residue" evidence="10">
    <location>
        <position position="515"/>
    </location>
</feature>
<dbReference type="Pfam" id="PF02817">
    <property type="entry name" value="E3_binding"/>
    <property type="match status" value="1"/>
</dbReference>
<dbReference type="Proteomes" id="UP001153148">
    <property type="component" value="Unassembled WGS sequence"/>
</dbReference>
<dbReference type="Pfam" id="PF00198">
    <property type="entry name" value="2-oxoacid_dh"/>
    <property type="match status" value="1"/>
</dbReference>
<feature type="region of interest" description="Disordered" evidence="7">
    <location>
        <begin position="191"/>
        <end position="227"/>
    </location>
</feature>
<dbReference type="InterPro" id="IPR003016">
    <property type="entry name" value="2-oxoA_DH_lipoyl-BS"/>
</dbReference>
<comment type="cofactor">
    <cofactor evidence="6">
        <name>(R)-lipoate</name>
        <dbReference type="ChEBI" id="CHEBI:83088"/>
    </cofactor>
    <text evidence="6">Binds 1 lipoyl cofactor covalently.</text>
</comment>
<dbReference type="Gene3D" id="2.40.50.100">
    <property type="match status" value="1"/>
</dbReference>
<name>A0ABN7P101_TIMPD</name>
<dbReference type="InterPro" id="IPR004167">
    <property type="entry name" value="PSBD"/>
</dbReference>
<dbReference type="PROSITE" id="PS50968">
    <property type="entry name" value="BIOTINYL_LIPOYL"/>
    <property type="match status" value="1"/>
</dbReference>
<evidence type="ECO:0000256" key="5">
    <source>
        <dbReference type="ARBA" id="ARBA00023315"/>
    </source>
</evidence>
<proteinExistence type="inferred from homology"/>
<dbReference type="SUPFAM" id="SSF51230">
    <property type="entry name" value="Single hybrid motif"/>
    <property type="match status" value="1"/>
</dbReference>
<sequence>MTAIRQKIKQLPVKHRIDSVSRASRHCPWTQGYVRGASAHFMTIRTDLHLLILECTRRKHLPGYGAPFLGRMHHEKRWDTIQYSFYSSSSLPNHSKVNLPALSPTMETGTIISWAKKEGDKLNEGDLLAEIETDKATIGFETPEEGYLAKIIIGAGTKDVPIGKLVCIIVENEADIAAFKDYIDTAEAAVPTPIPEAPTPTPAPAPAQASAATPTTPPLSTSEAPTGSRIYASPLAKKLAAEKGIPLESIGKGSGIYGSITSADLAKAPATPGGAPSAPPPTGTQGAPFSDITVSNVRGIIAKRLLQSKQTIPHYYLTIDARLDEVIKIRKKFNQQLEKKGGKLSINDFIIKAAAMACLQVPEANSSWMDTFIRQYSSVDISVAVSTDNGLITPIVFNADTKGLLSISNDVKSLAGKAREGKLQPNEFQGGTFTISNLGMFGVKHFSAIINPPQSCILAVGGTEDRLIPDKDSEAGFKQATYVTVTLSCDHRVVDGAVGAQWLGKFKQFIEDPNS</sequence>
<comment type="caution">
    <text evidence="10">The sequence shown here is derived from an EMBL/GenBank/DDBJ whole genome shotgun (WGS) entry which is preliminary data.</text>
</comment>
<comment type="subcellular location">
    <subcellularLocation>
        <location evidence="6">Mitochondrion</location>
    </subcellularLocation>
</comment>
<dbReference type="CDD" id="cd06849">
    <property type="entry name" value="lipoyl_domain"/>
    <property type="match status" value="1"/>
</dbReference>
<evidence type="ECO:0000256" key="4">
    <source>
        <dbReference type="ARBA" id="ARBA00022946"/>
    </source>
</evidence>
<dbReference type="InterPro" id="IPR001078">
    <property type="entry name" value="2-oxoacid_DH_actylTfrase"/>
</dbReference>
<dbReference type="Gene3D" id="3.30.559.10">
    <property type="entry name" value="Chloramphenicol acetyltransferase-like domain"/>
    <property type="match status" value="1"/>
</dbReference>
<evidence type="ECO:0000256" key="2">
    <source>
        <dbReference type="ARBA" id="ARBA00022679"/>
    </source>
</evidence>
<dbReference type="InterPro" id="IPR000089">
    <property type="entry name" value="Biotin_lipoyl"/>
</dbReference>
<evidence type="ECO:0000256" key="6">
    <source>
        <dbReference type="RuleBase" id="RU361137"/>
    </source>
</evidence>
<dbReference type="SUPFAM" id="SSF47005">
    <property type="entry name" value="Peripheral subunit-binding domain of 2-oxo acid dehydrogenase complex"/>
    <property type="match status" value="1"/>
</dbReference>
<dbReference type="InterPro" id="IPR006257">
    <property type="entry name" value="LAT1"/>
</dbReference>
<dbReference type="Gene3D" id="4.10.320.10">
    <property type="entry name" value="E3-binding domain"/>
    <property type="match status" value="1"/>
</dbReference>
<evidence type="ECO:0000313" key="10">
    <source>
        <dbReference type="EMBL" id="CAG2059096.1"/>
    </source>
</evidence>
<feature type="compositionally biased region" description="Low complexity" evidence="7">
    <location>
        <begin position="206"/>
        <end position="226"/>
    </location>
</feature>
<evidence type="ECO:0000313" key="11">
    <source>
        <dbReference type="Proteomes" id="UP001153148"/>
    </source>
</evidence>
<comment type="catalytic activity">
    <reaction evidence="6">
        <text>N(6)-[(R)-dihydrolipoyl]-L-lysyl-[protein] + acetyl-CoA = N(6)-[(R)-S(8)-acetyldihydrolipoyl]-L-lysyl-[protein] + CoA</text>
        <dbReference type="Rhea" id="RHEA:17017"/>
        <dbReference type="Rhea" id="RHEA-COMP:10475"/>
        <dbReference type="Rhea" id="RHEA-COMP:10478"/>
        <dbReference type="ChEBI" id="CHEBI:57287"/>
        <dbReference type="ChEBI" id="CHEBI:57288"/>
        <dbReference type="ChEBI" id="CHEBI:83100"/>
        <dbReference type="ChEBI" id="CHEBI:83111"/>
        <dbReference type="EC" id="2.3.1.12"/>
    </reaction>
</comment>
<keyword evidence="3 6" id="KW-0450">Lipoyl</keyword>
<feature type="region of interest" description="Disordered" evidence="7">
    <location>
        <begin position="268"/>
        <end position="289"/>
    </location>
</feature>
<keyword evidence="2 6" id="KW-0808">Transferase</keyword>
<dbReference type="PROSITE" id="PS00189">
    <property type="entry name" value="LIPOYL"/>
    <property type="match status" value="1"/>
</dbReference>
<dbReference type="NCBIfam" id="TIGR01349">
    <property type="entry name" value="PDHac_trf_mito"/>
    <property type="match status" value="1"/>
</dbReference>
<evidence type="ECO:0000256" key="7">
    <source>
        <dbReference type="SAM" id="MobiDB-lite"/>
    </source>
</evidence>
<keyword evidence="5 6" id="KW-0012">Acyltransferase</keyword>
<comment type="function">
    <text evidence="6">The pyruvate dehydrogenase complex catalyzes the overall conversion of pyruvate to acetyl-CoA and CO(2).</text>
</comment>
<dbReference type="InterPro" id="IPR045257">
    <property type="entry name" value="E2/Pdx1"/>
</dbReference>
<protein>
    <recommendedName>
        <fullName evidence="6">Acetyltransferase component of pyruvate dehydrogenase complex</fullName>
        <ecNumber evidence="6">2.3.1.12</ecNumber>
    </recommendedName>
</protein>
<feature type="domain" description="Lipoyl-binding" evidence="8">
    <location>
        <begin position="94"/>
        <end position="170"/>
    </location>
</feature>
<evidence type="ECO:0000256" key="1">
    <source>
        <dbReference type="ARBA" id="ARBA00007317"/>
    </source>
</evidence>
<comment type="similarity">
    <text evidence="1 6">Belongs to the 2-oxoacid dehydrogenase family.</text>
</comment>
<dbReference type="InterPro" id="IPR011053">
    <property type="entry name" value="Single_hybrid_motif"/>
</dbReference>
<reference evidence="10" key="1">
    <citation type="submission" date="2021-03" db="EMBL/GenBank/DDBJ databases">
        <authorList>
            <person name="Tran Van P."/>
        </authorList>
    </citation>
    <scope>NUCLEOTIDE SEQUENCE</scope>
</reference>
<dbReference type="PANTHER" id="PTHR23151:SF90">
    <property type="entry name" value="DIHYDROLIPOYLLYSINE-RESIDUE ACETYLTRANSFERASE COMPONENT OF PYRUVATE DEHYDROGENASE COMPLEX, MITOCHONDRIAL-RELATED"/>
    <property type="match status" value="1"/>
</dbReference>
<dbReference type="PROSITE" id="PS51826">
    <property type="entry name" value="PSBD"/>
    <property type="match status" value="1"/>
</dbReference>
<keyword evidence="11" id="KW-1185">Reference proteome</keyword>
<evidence type="ECO:0000259" key="8">
    <source>
        <dbReference type="PROSITE" id="PS50968"/>
    </source>
</evidence>
<dbReference type="EMBL" id="CAJPIN010008703">
    <property type="protein sequence ID" value="CAG2059096.1"/>
    <property type="molecule type" value="Genomic_DNA"/>
</dbReference>
<evidence type="ECO:0000259" key="9">
    <source>
        <dbReference type="PROSITE" id="PS51826"/>
    </source>
</evidence>
<organism evidence="10 11">
    <name type="scientific">Timema podura</name>
    <name type="common">Walking stick</name>
    <dbReference type="NCBI Taxonomy" id="61482"/>
    <lineage>
        <taxon>Eukaryota</taxon>
        <taxon>Metazoa</taxon>
        <taxon>Ecdysozoa</taxon>
        <taxon>Arthropoda</taxon>
        <taxon>Hexapoda</taxon>
        <taxon>Insecta</taxon>
        <taxon>Pterygota</taxon>
        <taxon>Neoptera</taxon>
        <taxon>Polyneoptera</taxon>
        <taxon>Phasmatodea</taxon>
        <taxon>Timematodea</taxon>
        <taxon>Timematoidea</taxon>
        <taxon>Timematidae</taxon>
        <taxon>Timema</taxon>
    </lineage>
</organism>
<dbReference type="InterPro" id="IPR023213">
    <property type="entry name" value="CAT-like_dom_sf"/>
</dbReference>